<dbReference type="PANTHER" id="PTHR33343:SF1">
    <property type="entry name" value="LARGE RIBOSOMAL SUBUNIT PROTEIN BL35M"/>
    <property type="match status" value="1"/>
</dbReference>
<evidence type="ECO:0000256" key="7">
    <source>
        <dbReference type="SAM" id="MobiDB-lite"/>
    </source>
</evidence>
<name>A0A0W0TIQ3_9GAMM</name>
<evidence type="ECO:0000313" key="13">
    <source>
        <dbReference type="Proteomes" id="UP000254033"/>
    </source>
</evidence>
<evidence type="ECO:0000256" key="3">
    <source>
        <dbReference type="ARBA" id="ARBA00023274"/>
    </source>
</evidence>
<organism evidence="8 11">
    <name type="scientific">Legionella feeleii</name>
    <dbReference type="NCBI Taxonomy" id="453"/>
    <lineage>
        <taxon>Bacteria</taxon>
        <taxon>Pseudomonadati</taxon>
        <taxon>Pseudomonadota</taxon>
        <taxon>Gammaproteobacteria</taxon>
        <taxon>Legionellales</taxon>
        <taxon>Legionellaceae</taxon>
        <taxon>Legionella</taxon>
    </lineage>
</organism>
<dbReference type="GO" id="GO:0022625">
    <property type="term" value="C:cytosolic large ribosomal subunit"/>
    <property type="evidence" value="ECO:0007669"/>
    <property type="project" value="TreeGrafter"/>
</dbReference>
<dbReference type="InterPro" id="IPR018265">
    <property type="entry name" value="Ribosomal_bL35_CS"/>
</dbReference>
<evidence type="ECO:0000256" key="1">
    <source>
        <dbReference type="ARBA" id="ARBA00006598"/>
    </source>
</evidence>
<dbReference type="OrthoDB" id="47476at2"/>
<evidence type="ECO:0000313" key="11">
    <source>
        <dbReference type="Proteomes" id="UP000054698"/>
    </source>
</evidence>
<dbReference type="InterPro" id="IPR001706">
    <property type="entry name" value="Ribosomal_bL35"/>
</dbReference>
<dbReference type="SUPFAM" id="SSF143034">
    <property type="entry name" value="L35p-like"/>
    <property type="match status" value="1"/>
</dbReference>
<dbReference type="EMBL" id="UGNY01000001">
    <property type="protein sequence ID" value="STX39431.1"/>
    <property type="molecule type" value="Genomic_DNA"/>
</dbReference>
<accession>A0A0W0TIQ3</accession>
<dbReference type="AlphaFoldDB" id="A0A0W0TIQ3"/>
<dbReference type="Proteomes" id="UP000254033">
    <property type="component" value="Unassembled WGS sequence"/>
</dbReference>
<evidence type="ECO:0000313" key="9">
    <source>
        <dbReference type="EMBL" id="SPX61721.1"/>
    </source>
</evidence>
<dbReference type="Gene3D" id="4.10.410.60">
    <property type="match status" value="1"/>
</dbReference>
<dbReference type="PROSITE" id="PS00936">
    <property type="entry name" value="RIBOSOMAL_L35"/>
    <property type="match status" value="1"/>
</dbReference>
<sequence>MPKLKSHRGAHKRFRKTASGIIKRRGAYRNHILTKKTSKQKRQLRVASGTLKQCDARLAERMLHGS</sequence>
<dbReference type="PANTHER" id="PTHR33343">
    <property type="entry name" value="54S RIBOSOMAL PROTEIN BL35M"/>
    <property type="match status" value="1"/>
</dbReference>
<evidence type="ECO:0000256" key="2">
    <source>
        <dbReference type="ARBA" id="ARBA00022980"/>
    </source>
</evidence>
<feature type="region of interest" description="Disordered" evidence="7">
    <location>
        <begin position="1"/>
        <end position="23"/>
    </location>
</feature>
<dbReference type="Pfam" id="PF01632">
    <property type="entry name" value="Ribosomal_L35p"/>
    <property type="match status" value="1"/>
</dbReference>
<evidence type="ECO:0000256" key="5">
    <source>
        <dbReference type="HAMAP-Rule" id="MF_00514"/>
    </source>
</evidence>
<dbReference type="GO" id="GO:0006412">
    <property type="term" value="P:translation"/>
    <property type="evidence" value="ECO:0007669"/>
    <property type="project" value="UniProtKB-UniRule"/>
</dbReference>
<dbReference type="Proteomes" id="UP000054698">
    <property type="component" value="Unassembled WGS sequence"/>
</dbReference>
<evidence type="ECO:0000313" key="12">
    <source>
        <dbReference type="Proteomes" id="UP000251942"/>
    </source>
</evidence>
<proteinExistence type="inferred from homology"/>
<evidence type="ECO:0000256" key="6">
    <source>
        <dbReference type="RuleBase" id="RU000568"/>
    </source>
</evidence>
<keyword evidence="3 5" id="KW-0687">Ribonucleoprotein</keyword>
<keyword evidence="2 5" id="KW-0689">Ribosomal protein</keyword>
<dbReference type="PRINTS" id="PR00064">
    <property type="entry name" value="RIBOSOMALL35"/>
</dbReference>
<dbReference type="Proteomes" id="UP000251942">
    <property type="component" value="Unassembled WGS sequence"/>
</dbReference>
<dbReference type="RefSeq" id="WP_019218047.1">
    <property type="nucleotide sequence ID" value="NZ_CAAAHT010000006.1"/>
</dbReference>
<dbReference type="InterPro" id="IPR037229">
    <property type="entry name" value="Ribosomal_bL35_sf"/>
</dbReference>
<evidence type="ECO:0000313" key="10">
    <source>
        <dbReference type="EMBL" id="STX39431.1"/>
    </source>
</evidence>
<evidence type="ECO:0000256" key="4">
    <source>
        <dbReference type="ARBA" id="ARBA00071664"/>
    </source>
</evidence>
<dbReference type="FunFam" id="4.10.410.60:FF:000001">
    <property type="entry name" value="50S ribosomal protein L35"/>
    <property type="match status" value="1"/>
</dbReference>
<dbReference type="PATRIC" id="fig|453.4.peg.2983"/>
<reference evidence="12 13" key="2">
    <citation type="submission" date="2018-06" db="EMBL/GenBank/DDBJ databases">
        <authorList>
            <consortium name="Pathogen Informatics"/>
            <person name="Doyle S."/>
        </authorList>
    </citation>
    <scope>NUCLEOTIDE SEQUENCE [LARGE SCALE GENOMIC DNA]</scope>
    <source>
        <strain evidence="10 13">NCTC11978</strain>
        <strain evidence="9 12">NCTC12022</strain>
    </source>
</reference>
<protein>
    <recommendedName>
        <fullName evidence="4 5">Large ribosomal subunit protein bL35</fullName>
    </recommendedName>
</protein>
<dbReference type="HAMAP" id="MF_00514">
    <property type="entry name" value="Ribosomal_bL35"/>
    <property type="match status" value="1"/>
</dbReference>
<evidence type="ECO:0000313" key="8">
    <source>
        <dbReference type="EMBL" id="KTC95061.1"/>
    </source>
</evidence>
<reference evidence="8 11" key="1">
    <citation type="submission" date="2015-11" db="EMBL/GenBank/DDBJ databases">
        <title>Genomic analysis of 38 Legionella species identifies large and diverse effector repertoires.</title>
        <authorList>
            <person name="Burstein D."/>
            <person name="Amaro F."/>
            <person name="Zusman T."/>
            <person name="Lifshitz Z."/>
            <person name="Cohen O."/>
            <person name="Gilbert J.A."/>
            <person name="Pupko T."/>
            <person name="Shuman H.A."/>
            <person name="Segal G."/>
        </authorList>
    </citation>
    <scope>NUCLEOTIDE SEQUENCE [LARGE SCALE GENOMIC DNA]</scope>
    <source>
        <strain evidence="8 11">WO-44C</strain>
    </source>
</reference>
<gene>
    <name evidence="5 8" type="primary">rpmI</name>
    <name evidence="8" type="ORF">Lfee_2725</name>
    <name evidence="10" type="ORF">NCTC11978_02629</name>
    <name evidence="9" type="ORF">NCTC12022_02470</name>
</gene>
<dbReference type="EMBL" id="UASS01000022">
    <property type="protein sequence ID" value="SPX61721.1"/>
    <property type="molecule type" value="Genomic_DNA"/>
</dbReference>
<keyword evidence="11" id="KW-1185">Reference proteome</keyword>
<dbReference type="STRING" id="453.Lfee_2725"/>
<dbReference type="GO" id="GO:0003735">
    <property type="term" value="F:structural constituent of ribosome"/>
    <property type="evidence" value="ECO:0007669"/>
    <property type="project" value="InterPro"/>
</dbReference>
<dbReference type="InterPro" id="IPR021137">
    <property type="entry name" value="Ribosomal_bL35-like"/>
</dbReference>
<dbReference type="NCBIfam" id="TIGR00001">
    <property type="entry name" value="rpmI_bact"/>
    <property type="match status" value="1"/>
</dbReference>
<dbReference type="EMBL" id="LNYB01000085">
    <property type="protein sequence ID" value="KTC95061.1"/>
    <property type="molecule type" value="Genomic_DNA"/>
</dbReference>
<comment type="similarity">
    <text evidence="1 5 6">Belongs to the bacterial ribosomal protein bL35 family.</text>
</comment>